<gene>
    <name evidence="2" type="ORF">NCTC13100_00470</name>
</gene>
<proteinExistence type="predicted"/>
<accession>A0A379DG66</accession>
<evidence type="ECO:0000313" key="3">
    <source>
        <dbReference type="Proteomes" id="UP000254263"/>
    </source>
</evidence>
<name>A0A379DG66_9PORP</name>
<dbReference type="Proteomes" id="UP000254263">
    <property type="component" value="Unassembled WGS sequence"/>
</dbReference>
<reference evidence="2 3" key="1">
    <citation type="submission" date="2018-06" db="EMBL/GenBank/DDBJ databases">
        <authorList>
            <consortium name="Pathogen Informatics"/>
            <person name="Doyle S."/>
        </authorList>
    </citation>
    <scope>NUCLEOTIDE SEQUENCE [LARGE SCALE GENOMIC DNA]</scope>
    <source>
        <strain evidence="2 3">NCTC13100</strain>
    </source>
</reference>
<evidence type="ECO:0000313" key="2">
    <source>
        <dbReference type="EMBL" id="SUB77349.1"/>
    </source>
</evidence>
<feature type="transmembrane region" description="Helical" evidence="1">
    <location>
        <begin position="21"/>
        <end position="46"/>
    </location>
</feature>
<keyword evidence="1" id="KW-0472">Membrane</keyword>
<keyword evidence="1" id="KW-0812">Transmembrane</keyword>
<protein>
    <submittedName>
        <fullName evidence="2">Uncharacterized protein</fullName>
    </submittedName>
</protein>
<evidence type="ECO:0000256" key="1">
    <source>
        <dbReference type="SAM" id="Phobius"/>
    </source>
</evidence>
<organism evidence="2 3">
    <name type="scientific">Porphyromonas macacae</name>
    <dbReference type="NCBI Taxonomy" id="28115"/>
    <lineage>
        <taxon>Bacteria</taxon>
        <taxon>Pseudomonadati</taxon>
        <taxon>Bacteroidota</taxon>
        <taxon>Bacteroidia</taxon>
        <taxon>Bacteroidales</taxon>
        <taxon>Porphyromonadaceae</taxon>
        <taxon>Porphyromonas</taxon>
    </lineage>
</organism>
<sequence length="64" mass="7999">MSKCRKKAIIKCKSLVCKKSFFYLWTLRLFFNVVWYSFYYTIIMFFRRFTNVKYLKNKDVNISK</sequence>
<dbReference type="AlphaFoldDB" id="A0A379DG66"/>
<keyword evidence="1" id="KW-1133">Transmembrane helix</keyword>
<dbReference type="EMBL" id="UGTI01000001">
    <property type="protein sequence ID" value="SUB77349.1"/>
    <property type="molecule type" value="Genomic_DNA"/>
</dbReference>